<organism evidence="2 3">
    <name type="scientific">Branchiostoma belcheri</name>
    <name type="common">Amphioxus</name>
    <dbReference type="NCBI Taxonomy" id="7741"/>
    <lineage>
        <taxon>Eukaryota</taxon>
        <taxon>Metazoa</taxon>
        <taxon>Chordata</taxon>
        <taxon>Cephalochordata</taxon>
        <taxon>Leptocardii</taxon>
        <taxon>Amphioxiformes</taxon>
        <taxon>Branchiostomatidae</taxon>
        <taxon>Branchiostoma</taxon>
    </lineage>
</organism>
<evidence type="ECO:0000313" key="2">
    <source>
        <dbReference type="Proteomes" id="UP000515135"/>
    </source>
</evidence>
<protein>
    <submittedName>
        <fullName evidence="3">Histidine N-acetyltransferase-like isoform X1</fullName>
    </submittedName>
</protein>
<dbReference type="KEGG" id="bbel:109476454"/>
<dbReference type="PANTHER" id="PTHR47403:SF6">
    <property type="entry name" value="N-ACETYLTRANSFERASE DOMAIN-CONTAINING PROTEIN"/>
    <property type="match status" value="1"/>
</dbReference>
<keyword evidence="2" id="KW-1185">Reference proteome</keyword>
<accession>A0A6P4YU54</accession>
<dbReference type="Proteomes" id="UP000515135">
    <property type="component" value="Unplaced"/>
</dbReference>
<proteinExistence type="predicted"/>
<dbReference type="InterPro" id="IPR056483">
    <property type="entry name" value="Hisat_C"/>
</dbReference>
<gene>
    <name evidence="3" type="primary">LOC109476454</name>
</gene>
<dbReference type="InterPro" id="IPR000182">
    <property type="entry name" value="GNAT_dom"/>
</dbReference>
<sequence length="326" mass="37221">MAKQDQNLTFRLASHEDYDAVIRMSYDIYGDTDYLPAFFHSFIDDPNTWVFLATVGKQVIALVIATITEGGLAYFSTSGRVAPAWRSRDIIRKVVQYQDEWIRQNRPTARYKRVTTTHPIALKHAAKYGMREVFSMPYVEYKGGPNLWWRHDPAQLAQLDITCLPDVVPLQGTDDDFCAAVQKWLPAEACGGYDGKPVILVDWDPYTLCHANLHLLQAENKIYMLKHKGEASLSFSNTYPTAAVRMMSIQIYAMNFSTLLKHLLKHLQDVSRSYKNDDFHLSAFVGLAELEGSVHVFCKDTLQMENQLDTEGRVIMWESDMLASHL</sequence>
<dbReference type="OrthoDB" id="6086192at2759"/>
<reference evidence="3" key="1">
    <citation type="submission" date="2025-08" db="UniProtKB">
        <authorList>
            <consortium name="RefSeq"/>
        </authorList>
    </citation>
    <scope>IDENTIFICATION</scope>
    <source>
        <tissue evidence="3">Gonad</tissue>
    </source>
</reference>
<dbReference type="InterPro" id="IPR016181">
    <property type="entry name" value="Acyl_CoA_acyltransferase"/>
</dbReference>
<dbReference type="RefSeq" id="XP_019632945.1">
    <property type="nucleotide sequence ID" value="XM_019777386.1"/>
</dbReference>
<dbReference type="PROSITE" id="PS51186">
    <property type="entry name" value="GNAT"/>
    <property type="match status" value="1"/>
</dbReference>
<dbReference type="AlphaFoldDB" id="A0A6P4YU54"/>
<name>A0A6P4YU54_BRABE</name>
<dbReference type="GeneID" id="109476454"/>
<dbReference type="GO" id="GO:0016747">
    <property type="term" value="F:acyltransferase activity, transferring groups other than amino-acyl groups"/>
    <property type="evidence" value="ECO:0007669"/>
    <property type="project" value="InterPro"/>
</dbReference>
<dbReference type="PANTHER" id="PTHR47403">
    <property type="entry name" value="LOC100145250 PROTEIN"/>
    <property type="match status" value="1"/>
</dbReference>
<dbReference type="Pfam" id="PF24066">
    <property type="entry name" value="Hisat_C"/>
    <property type="match status" value="1"/>
</dbReference>
<evidence type="ECO:0000313" key="3">
    <source>
        <dbReference type="RefSeq" id="XP_019632945.1"/>
    </source>
</evidence>
<dbReference type="SUPFAM" id="SSF55729">
    <property type="entry name" value="Acyl-CoA N-acyltransferases (Nat)"/>
    <property type="match status" value="1"/>
</dbReference>
<dbReference type="Gene3D" id="3.40.630.30">
    <property type="match status" value="1"/>
</dbReference>
<evidence type="ECO:0000259" key="1">
    <source>
        <dbReference type="PROSITE" id="PS51186"/>
    </source>
</evidence>
<feature type="domain" description="N-acetyltransferase" evidence="1">
    <location>
        <begin position="8"/>
        <end position="154"/>
    </location>
</feature>